<dbReference type="CDD" id="cd06173">
    <property type="entry name" value="MFS_MefA_like"/>
    <property type="match status" value="1"/>
</dbReference>
<keyword evidence="5 7" id="KW-1133">Transmembrane helix</keyword>
<dbReference type="PANTHER" id="PTHR23513">
    <property type="entry name" value="INTEGRAL MEMBRANE EFFLUX PROTEIN-RELATED"/>
    <property type="match status" value="1"/>
</dbReference>
<feature type="transmembrane region" description="Helical" evidence="7">
    <location>
        <begin position="170"/>
        <end position="194"/>
    </location>
</feature>
<evidence type="ECO:0000256" key="3">
    <source>
        <dbReference type="ARBA" id="ARBA00022475"/>
    </source>
</evidence>
<evidence type="ECO:0000313" key="9">
    <source>
        <dbReference type="EMBL" id="OTW52674.1"/>
    </source>
</evidence>
<dbReference type="GO" id="GO:0022857">
    <property type="term" value="F:transmembrane transporter activity"/>
    <property type="evidence" value="ECO:0007669"/>
    <property type="project" value="InterPro"/>
</dbReference>
<feature type="transmembrane region" description="Helical" evidence="7">
    <location>
        <begin position="21"/>
        <end position="40"/>
    </location>
</feature>
<feature type="transmembrane region" description="Helical" evidence="7">
    <location>
        <begin position="375"/>
        <end position="396"/>
    </location>
</feature>
<evidence type="ECO:0000256" key="2">
    <source>
        <dbReference type="ARBA" id="ARBA00022448"/>
    </source>
</evidence>
<feature type="transmembrane region" description="Helical" evidence="7">
    <location>
        <begin position="289"/>
        <end position="308"/>
    </location>
</feature>
<dbReference type="SUPFAM" id="SSF103473">
    <property type="entry name" value="MFS general substrate transporter"/>
    <property type="match status" value="1"/>
</dbReference>
<dbReference type="InterPro" id="IPR020846">
    <property type="entry name" value="MFS_dom"/>
</dbReference>
<feature type="transmembrane region" description="Helical" evidence="7">
    <location>
        <begin position="314"/>
        <end position="337"/>
    </location>
</feature>
<keyword evidence="6 7" id="KW-0472">Membrane</keyword>
<feature type="transmembrane region" description="Helical" evidence="7">
    <location>
        <begin position="224"/>
        <end position="248"/>
    </location>
</feature>
<dbReference type="GO" id="GO:0005886">
    <property type="term" value="C:plasma membrane"/>
    <property type="evidence" value="ECO:0007669"/>
    <property type="project" value="UniProtKB-SubCell"/>
</dbReference>
<protein>
    <submittedName>
        <fullName evidence="9">MFS transporter</fullName>
    </submittedName>
</protein>
<dbReference type="AlphaFoldDB" id="A0A2C9YEV3"/>
<feature type="transmembrane region" description="Helical" evidence="7">
    <location>
        <begin position="46"/>
        <end position="66"/>
    </location>
</feature>
<comment type="subcellular location">
    <subcellularLocation>
        <location evidence="1">Cell membrane</location>
        <topology evidence="1">Multi-pass membrane protein</topology>
    </subcellularLocation>
</comment>
<keyword evidence="3" id="KW-1003">Cell membrane</keyword>
<evidence type="ECO:0000256" key="5">
    <source>
        <dbReference type="ARBA" id="ARBA00022989"/>
    </source>
</evidence>
<dbReference type="RefSeq" id="WP_000597691.1">
    <property type="nucleotide sequence ID" value="NZ_NFCF01000053.1"/>
</dbReference>
<name>A0A2C9YEV3_BACTU</name>
<accession>A0A2C9YEV3</accession>
<sequence>MIKSSFNSVTLRNFTLITFGNMTSKAGTILYNIVLAWWLIEKTGDAKAFGIITAVSMIPVVILSVFNGVIVDRFNRKTLLILADLSSAIACFGASYLVFNGFVNIVILSLVSFLLGASNSLFSPTIKAILPDIIEKDKLLKANSITTTISQVTKVSTPILAGVLLNNLGITLTMIFIINGLTFLISALSEWFIVYEYKKKGRDNVSGIFNDIKVGFTYIYNEKWLLYLLIAALLVNFFIAGFETVLPLFYKIQYLDTGKFYSYALSTEATFGILAGLVKSFSKKPNTNIKSITFNLLLSGIGIILVQIPNQVFLSLFGVGVFSYFLTLFNINFFTLVQEKTDKEKLGRVFSIIFLTALAIMPLGNLLFGFIGLNILPFVFIICGLGIVLSAAVMIIKPSSNKGQK</sequence>
<dbReference type="EMBL" id="NFCF01000053">
    <property type="protein sequence ID" value="OTW52674.1"/>
    <property type="molecule type" value="Genomic_DNA"/>
</dbReference>
<keyword evidence="4 7" id="KW-0812">Transmembrane</keyword>
<evidence type="ECO:0000256" key="7">
    <source>
        <dbReference type="SAM" id="Phobius"/>
    </source>
</evidence>
<dbReference type="InterPro" id="IPR011701">
    <property type="entry name" value="MFS"/>
</dbReference>
<evidence type="ECO:0000259" key="8">
    <source>
        <dbReference type="PROSITE" id="PS50850"/>
    </source>
</evidence>
<evidence type="ECO:0000256" key="6">
    <source>
        <dbReference type="ARBA" id="ARBA00023136"/>
    </source>
</evidence>
<dbReference type="PROSITE" id="PS50850">
    <property type="entry name" value="MFS"/>
    <property type="match status" value="1"/>
</dbReference>
<evidence type="ECO:0000313" key="10">
    <source>
        <dbReference type="Proteomes" id="UP000195152"/>
    </source>
</evidence>
<organism evidence="9 10">
    <name type="scientific">Bacillus thuringiensis serovar mexicanensis</name>
    <dbReference type="NCBI Taxonomy" id="180868"/>
    <lineage>
        <taxon>Bacteria</taxon>
        <taxon>Bacillati</taxon>
        <taxon>Bacillota</taxon>
        <taxon>Bacilli</taxon>
        <taxon>Bacillales</taxon>
        <taxon>Bacillaceae</taxon>
        <taxon>Bacillus</taxon>
        <taxon>Bacillus cereus group</taxon>
    </lineage>
</organism>
<keyword evidence="2" id="KW-0813">Transport</keyword>
<feature type="transmembrane region" description="Helical" evidence="7">
    <location>
        <begin position="260"/>
        <end position="277"/>
    </location>
</feature>
<dbReference type="Pfam" id="PF07690">
    <property type="entry name" value="MFS_1"/>
    <property type="match status" value="1"/>
</dbReference>
<feature type="domain" description="Major facilitator superfamily (MFS) profile" evidence="8">
    <location>
        <begin position="1"/>
        <end position="198"/>
    </location>
</feature>
<feature type="transmembrane region" description="Helical" evidence="7">
    <location>
        <begin position="349"/>
        <end position="369"/>
    </location>
</feature>
<comment type="caution">
    <text evidence="9">The sequence shown here is derived from an EMBL/GenBank/DDBJ whole genome shotgun (WGS) entry which is preliminary data.</text>
</comment>
<evidence type="ECO:0000256" key="4">
    <source>
        <dbReference type="ARBA" id="ARBA00022692"/>
    </source>
</evidence>
<dbReference type="PANTHER" id="PTHR23513:SF11">
    <property type="entry name" value="STAPHYLOFERRIN A TRANSPORTER"/>
    <property type="match status" value="1"/>
</dbReference>
<proteinExistence type="predicted"/>
<dbReference type="Proteomes" id="UP000195152">
    <property type="component" value="Unassembled WGS sequence"/>
</dbReference>
<evidence type="ECO:0000256" key="1">
    <source>
        <dbReference type="ARBA" id="ARBA00004651"/>
    </source>
</evidence>
<dbReference type="InterPro" id="IPR036259">
    <property type="entry name" value="MFS_trans_sf"/>
</dbReference>
<reference evidence="9 10" key="1">
    <citation type="submission" date="2016-10" db="EMBL/GenBank/DDBJ databases">
        <title>Comparative genomics of Bacillus thuringiensis reveals a path to pathogens against multiple invertebrate hosts.</title>
        <authorList>
            <person name="Zheng J."/>
            <person name="Gao Q."/>
            <person name="Liu H."/>
            <person name="Peng D."/>
            <person name="Ruan L."/>
            <person name="Sun M."/>
        </authorList>
    </citation>
    <scope>NUCLEOTIDE SEQUENCE [LARGE SCALE GENOMIC DNA]</scope>
    <source>
        <strain evidence="9">BGSC 4AC1</strain>
    </source>
</reference>
<gene>
    <name evidence="9" type="ORF">BK699_05880</name>
</gene>
<dbReference type="Gene3D" id="1.20.1250.20">
    <property type="entry name" value="MFS general substrate transporter like domains"/>
    <property type="match status" value="1"/>
</dbReference>